<dbReference type="OrthoDB" id="662072at2"/>
<dbReference type="EMBL" id="AMZN01000069">
    <property type="protein sequence ID" value="ELR69721.1"/>
    <property type="molecule type" value="Genomic_DNA"/>
</dbReference>
<keyword evidence="3" id="KW-1185">Reference proteome</keyword>
<name>L8JLA6_9BACT</name>
<dbReference type="InterPro" id="IPR036249">
    <property type="entry name" value="Thioredoxin-like_sf"/>
</dbReference>
<comment type="caution">
    <text evidence="2">The sequence shown here is derived from an EMBL/GenBank/DDBJ whole genome shotgun (WGS) entry which is preliminary data.</text>
</comment>
<proteinExistence type="predicted"/>
<dbReference type="STRING" id="1237149.C900_04698"/>
<dbReference type="SUPFAM" id="SSF52833">
    <property type="entry name" value="Thioredoxin-like"/>
    <property type="match status" value="1"/>
</dbReference>
<sequence length="158" mass="18071">MKKKAILTLAFLLLLTIGWVGFKGIRRLNKKAAIEKKQGDLSLMLNQINQADTDITPTTILIFFNSECEHCQEEIKEVSKNIGELKKYQLFLISYEPENEALAFLSRYNLSNFYLKSSPEKVISAFEGSVPQTLIYKKGKLIQHFKGEVKIETILDLL</sequence>
<protein>
    <recommendedName>
        <fullName evidence="1">Alkyl hydroperoxide reductase subunit C/ Thiol specific antioxidant domain-containing protein</fullName>
    </recommendedName>
</protein>
<dbReference type="AlphaFoldDB" id="L8JLA6"/>
<dbReference type="InterPro" id="IPR000866">
    <property type="entry name" value="AhpC/TSA"/>
</dbReference>
<accession>L8JLA6</accession>
<dbReference type="Gene3D" id="3.40.30.10">
    <property type="entry name" value="Glutaredoxin"/>
    <property type="match status" value="1"/>
</dbReference>
<reference evidence="2 3" key="1">
    <citation type="submission" date="2012-12" db="EMBL/GenBank/DDBJ databases">
        <title>Genome assembly of Fulvivirga imtechensis AK7.</title>
        <authorList>
            <person name="Nupur N."/>
            <person name="Khatri I."/>
            <person name="Kumar R."/>
            <person name="Subramanian S."/>
            <person name="Pinnaka A."/>
        </authorList>
    </citation>
    <scope>NUCLEOTIDE SEQUENCE [LARGE SCALE GENOMIC DNA]</scope>
    <source>
        <strain evidence="2 3">AK7</strain>
    </source>
</reference>
<dbReference type="Proteomes" id="UP000011135">
    <property type="component" value="Unassembled WGS sequence"/>
</dbReference>
<gene>
    <name evidence="2" type="ORF">C900_04698</name>
</gene>
<feature type="domain" description="Alkyl hydroperoxide reductase subunit C/ Thiol specific antioxidant" evidence="1">
    <location>
        <begin position="58"/>
        <end position="137"/>
    </location>
</feature>
<dbReference type="GO" id="GO:0016209">
    <property type="term" value="F:antioxidant activity"/>
    <property type="evidence" value="ECO:0007669"/>
    <property type="project" value="InterPro"/>
</dbReference>
<dbReference type="GO" id="GO:0016491">
    <property type="term" value="F:oxidoreductase activity"/>
    <property type="evidence" value="ECO:0007669"/>
    <property type="project" value="InterPro"/>
</dbReference>
<evidence type="ECO:0000313" key="3">
    <source>
        <dbReference type="Proteomes" id="UP000011135"/>
    </source>
</evidence>
<evidence type="ECO:0000313" key="2">
    <source>
        <dbReference type="EMBL" id="ELR69721.1"/>
    </source>
</evidence>
<dbReference type="eggNOG" id="COG0526">
    <property type="taxonomic scope" value="Bacteria"/>
</dbReference>
<organism evidence="2 3">
    <name type="scientific">Fulvivirga imtechensis AK7</name>
    <dbReference type="NCBI Taxonomy" id="1237149"/>
    <lineage>
        <taxon>Bacteria</taxon>
        <taxon>Pseudomonadati</taxon>
        <taxon>Bacteroidota</taxon>
        <taxon>Cytophagia</taxon>
        <taxon>Cytophagales</taxon>
        <taxon>Fulvivirgaceae</taxon>
        <taxon>Fulvivirga</taxon>
    </lineage>
</organism>
<dbReference type="Pfam" id="PF00578">
    <property type="entry name" value="AhpC-TSA"/>
    <property type="match status" value="1"/>
</dbReference>
<evidence type="ECO:0000259" key="1">
    <source>
        <dbReference type="Pfam" id="PF00578"/>
    </source>
</evidence>
<dbReference type="RefSeq" id="WP_009581894.1">
    <property type="nucleotide sequence ID" value="NZ_AMZN01000069.1"/>
</dbReference>